<accession>A0A371B4C3</accession>
<organism evidence="1 2">
    <name type="scientific">Undibacter mobilis</name>
    <dbReference type="NCBI Taxonomy" id="2292256"/>
    <lineage>
        <taxon>Bacteria</taxon>
        <taxon>Pseudomonadati</taxon>
        <taxon>Pseudomonadota</taxon>
        <taxon>Alphaproteobacteria</taxon>
        <taxon>Hyphomicrobiales</taxon>
        <taxon>Nitrobacteraceae</taxon>
        <taxon>Undibacter</taxon>
    </lineage>
</organism>
<dbReference type="Gene3D" id="6.20.390.30">
    <property type="match status" value="1"/>
</dbReference>
<dbReference type="OrthoDB" id="9802362at2"/>
<dbReference type="InterPro" id="IPR029045">
    <property type="entry name" value="ClpP/crotonase-like_dom_sf"/>
</dbReference>
<dbReference type="RefSeq" id="WP_115518405.1">
    <property type="nucleotide sequence ID" value="NZ_QRGO01000002.1"/>
</dbReference>
<comment type="caution">
    <text evidence="1">The sequence shown here is derived from an EMBL/GenBank/DDBJ whole genome shotgun (WGS) entry which is preliminary data.</text>
</comment>
<sequence>MTSIASRDSVAKGRFLPFALPPALQADSVSRIEARSLELQRAADAARLFCLEHLEVSFDDKSGALWSFMRSKGRPSYSLALLDDIHAMQDGIVARFGGQPTELRYLVAGSRSPGVFSLGGDLDLFATCIRNKDRQALIDYGKSCVRVLHRFHSALDLPIITIGLAQGDALGGGLESLLSFNVVIAERNAKFGFPETLFGLFPGMGAYSIVSRRTNAAFAEEMMLSGRTYTADEMKQAGLVHIVVEPGQGIDAAKEYMLRSQSRHAGIRAVYDVGRRVNPMPLDELDDIVRIWADCALKLSDRDLRLMQRLVAAQNRLPKQLQAAE</sequence>
<evidence type="ECO:0000313" key="1">
    <source>
        <dbReference type="EMBL" id="RDV02283.1"/>
    </source>
</evidence>
<proteinExistence type="predicted"/>
<protein>
    <submittedName>
        <fullName evidence="1">Enoyl-CoA hydratase</fullName>
    </submittedName>
</protein>
<dbReference type="GO" id="GO:0003824">
    <property type="term" value="F:catalytic activity"/>
    <property type="evidence" value="ECO:0007669"/>
    <property type="project" value="UniProtKB-ARBA"/>
</dbReference>
<dbReference type="PANTHER" id="PTHR11941">
    <property type="entry name" value="ENOYL-COA HYDRATASE-RELATED"/>
    <property type="match status" value="1"/>
</dbReference>
<evidence type="ECO:0000313" key="2">
    <source>
        <dbReference type="Proteomes" id="UP000263993"/>
    </source>
</evidence>
<gene>
    <name evidence="1" type="ORF">DXH78_16990</name>
</gene>
<dbReference type="CDD" id="cd06558">
    <property type="entry name" value="crotonase-like"/>
    <property type="match status" value="1"/>
</dbReference>
<dbReference type="EMBL" id="QRGO01000002">
    <property type="protein sequence ID" value="RDV02283.1"/>
    <property type="molecule type" value="Genomic_DNA"/>
</dbReference>
<keyword evidence="2" id="KW-1185">Reference proteome</keyword>
<dbReference type="Pfam" id="PF00378">
    <property type="entry name" value="ECH_1"/>
    <property type="match status" value="1"/>
</dbReference>
<dbReference type="NCBIfam" id="NF006452">
    <property type="entry name" value="PRK08788.1"/>
    <property type="match status" value="1"/>
</dbReference>
<dbReference type="InterPro" id="IPR001753">
    <property type="entry name" value="Enoyl-CoA_hydra/iso"/>
</dbReference>
<dbReference type="SUPFAM" id="SSF52096">
    <property type="entry name" value="ClpP/crotonase"/>
    <property type="match status" value="1"/>
</dbReference>
<reference evidence="2" key="1">
    <citation type="submission" date="2018-08" db="EMBL/GenBank/DDBJ databases">
        <authorList>
            <person name="Kim S.-J."/>
            <person name="Jung G.-Y."/>
        </authorList>
    </citation>
    <scope>NUCLEOTIDE SEQUENCE [LARGE SCALE GENOMIC DNA]</scope>
    <source>
        <strain evidence="2">GY_H</strain>
    </source>
</reference>
<name>A0A371B4C3_9BRAD</name>
<dbReference type="Gene3D" id="3.90.226.10">
    <property type="entry name" value="2-enoyl-CoA Hydratase, Chain A, domain 1"/>
    <property type="match status" value="1"/>
</dbReference>
<dbReference type="PANTHER" id="PTHR11941:SF54">
    <property type="entry name" value="ENOYL-COA HYDRATASE, MITOCHONDRIAL"/>
    <property type="match status" value="1"/>
</dbReference>
<dbReference type="Proteomes" id="UP000263993">
    <property type="component" value="Unassembled WGS sequence"/>
</dbReference>
<dbReference type="AlphaFoldDB" id="A0A371B4C3"/>
<dbReference type="GO" id="GO:0006635">
    <property type="term" value="P:fatty acid beta-oxidation"/>
    <property type="evidence" value="ECO:0007669"/>
    <property type="project" value="TreeGrafter"/>
</dbReference>